<dbReference type="Gene3D" id="1.20.144.10">
    <property type="entry name" value="Phosphatidic acid phosphatase type 2/haloperoxidase"/>
    <property type="match status" value="1"/>
</dbReference>
<reference evidence="4" key="2">
    <citation type="submission" date="2019-07" db="EMBL/GenBank/DDBJ databases">
        <authorList>
            <person name="Whitman W."/>
            <person name="Huntemann M."/>
            <person name="Clum A."/>
            <person name="Pillay M."/>
            <person name="Palaniappan K."/>
            <person name="Varghese N."/>
            <person name="Mikhailova N."/>
            <person name="Stamatis D."/>
            <person name="Reddy T."/>
            <person name="Daum C."/>
            <person name="Shapiro N."/>
            <person name="Ivanova N."/>
            <person name="Kyrpides N."/>
            <person name="Woyke T."/>
        </authorList>
    </citation>
    <scope>NUCLEOTIDE SEQUENCE</scope>
    <source>
        <strain evidence="4">CGMCC 1.10685</strain>
    </source>
</reference>
<reference evidence="3 6" key="3">
    <citation type="submission" date="2019-12" db="EMBL/GenBank/DDBJ databases">
        <title>Draft Genome Sequences of Six Type Strains of the Genus Massilia.</title>
        <authorList>
            <person name="Miess H."/>
            <person name="Frediansyah A."/>
            <person name="Goeker M."/>
            <person name="Gross H."/>
        </authorList>
    </citation>
    <scope>NUCLEOTIDE SEQUENCE [LARGE SCALE GENOMIC DNA]</scope>
    <source>
        <strain evidence="3 6">DSM 26639</strain>
    </source>
</reference>
<dbReference type="InterPro" id="IPR000326">
    <property type="entry name" value="PAP2/HPO"/>
</dbReference>
<evidence type="ECO:0000259" key="2">
    <source>
        <dbReference type="SMART" id="SM00014"/>
    </source>
</evidence>
<accession>A0A562Q3W3</accession>
<dbReference type="RefSeq" id="WP_145872874.1">
    <property type="nucleotide sequence ID" value="NZ_CP046904.1"/>
</dbReference>
<reference evidence="4 5" key="1">
    <citation type="journal article" date="2015" name="Stand. Genomic Sci.">
        <title>Genomic Encyclopedia of Bacterial and Archaeal Type Strains, Phase III: the genomes of soil and plant-associated and newly described type strains.</title>
        <authorList>
            <person name="Whitman W.B."/>
            <person name="Woyke T."/>
            <person name="Klenk H.P."/>
            <person name="Zhou Y."/>
            <person name="Lilburn T.G."/>
            <person name="Beck B.J."/>
            <person name="De Vos P."/>
            <person name="Vandamme P."/>
            <person name="Eisen J.A."/>
            <person name="Garrity G."/>
            <person name="Hugenholtz P."/>
            <person name="Kyrpides N.C."/>
        </authorList>
    </citation>
    <scope>NUCLEOTIDE SEQUENCE [LARGE SCALE GENOMIC DNA]</scope>
    <source>
        <strain evidence="4 5">CGMCC 1.10685</strain>
    </source>
</reference>
<feature type="chain" id="PRO_5044618166" evidence="1">
    <location>
        <begin position="27"/>
        <end position="203"/>
    </location>
</feature>
<dbReference type="OrthoDB" id="9088421at2"/>
<dbReference type="EMBL" id="VLKW01000001">
    <property type="protein sequence ID" value="TWI51447.1"/>
    <property type="molecule type" value="Genomic_DNA"/>
</dbReference>
<evidence type="ECO:0000313" key="3">
    <source>
        <dbReference type="EMBL" id="QGZ41485.1"/>
    </source>
</evidence>
<dbReference type="Proteomes" id="UP000437862">
    <property type="component" value="Chromosome"/>
</dbReference>
<proteinExistence type="predicted"/>
<evidence type="ECO:0000313" key="5">
    <source>
        <dbReference type="Proteomes" id="UP000315112"/>
    </source>
</evidence>
<protein>
    <submittedName>
        <fullName evidence="3">Phosphatase PAP2 family protein</fullName>
    </submittedName>
    <submittedName>
        <fullName evidence="4">Undecaprenyl-diphosphatase</fullName>
    </submittedName>
</protein>
<evidence type="ECO:0000313" key="4">
    <source>
        <dbReference type="EMBL" id="TWI51447.1"/>
    </source>
</evidence>
<name>A0A562Q3W3_9BURK</name>
<dbReference type="PANTHER" id="PTHR14969:SF13">
    <property type="entry name" value="AT30094P"/>
    <property type="match status" value="1"/>
</dbReference>
<dbReference type="AlphaFoldDB" id="A0A562Q3W3"/>
<feature type="signal peptide" evidence="1">
    <location>
        <begin position="1"/>
        <end position="26"/>
    </location>
</feature>
<feature type="domain" description="Phosphatidic acid phosphatase type 2/haloperoxidase" evidence="2">
    <location>
        <begin position="69"/>
        <end position="181"/>
    </location>
</feature>
<dbReference type="PANTHER" id="PTHR14969">
    <property type="entry name" value="SPHINGOSINE-1-PHOSPHATE PHOSPHOHYDROLASE"/>
    <property type="match status" value="1"/>
</dbReference>
<keyword evidence="6" id="KW-1185">Reference proteome</keyword>
<dbReference type="InterPro" id="IPR036938">
    <property type="entry name" value="PAP2/HPO_sf"/>
</dbReference>
<gene>
    <name evidence="3" type="ORF">GO485_22100</name>
    <name evidence="4" type="ORF">IP92_00432</name>
</gene>
<dbReference type="EMBL" id="CP046904">
    <property type="protein sequence ID" value="QGZ41485.1"/>
    <property type="molecule type" value="Genomic_DNA"/>
</dbReference>
<dbReference type="SMART" id="SM00014">
    <property type="entry name" value="acidPPc"/>
    <property type="match status" value="1"/>
</dbReference>
<dbReference type="SUPFAM" id="SSF48317">
    <property type="entry name" value="Acid phosphatase/Vanadium-dependent haloperoxidase"/>
    <property type="match status" value="1"/>
</dbReference>
<sequence length="203" mass="21979">MTRLSIRSLISLLLCWLCLLGTLAHADTLLDRRTSGTPSPLWRHADFVSNTALIATVAGAIWLGSEDGAGRAMWQGAEGFVLADVAADGLKRVFGRERPSETDDPGLWFKHGRSFPSGHVASTAAAVTPLILEFADEYPAVWLLAAVPAYEMVSRVETRSHWQTDVLAGLALGVAVGYVEHRHGPWTLRAIPGGVYVGFRKAF</sequence>
<dbReference type="Proteomes" id="UP000315112">
    <property type="component" value="Unassembled WGS sequence"/>
</dbReference>
<keyword evidence="1" id="KW-0732">Signal</keyword>
<dbReference type="Pfam" id="PF01569">
    <property type="entry name" value="PAP2"/>
    <property type="match status" value="1"/>
</dbReference>
<evidence type="ECO:0000313" key="6">
    <source>
        <dbReference type="Proteomes" id="UP000437862"/>
    </source>
</evidence>
<evidence type="ECO:0000256" key="1">
    <source>
        <dbReference type="SAM" id="SignalP"/>
    </source>
</evidence>
<organism evidence="4 5">
    <name type="scientific">Pseudoduganella flava</name>
    <dbReference type="NCBI Taxonomy" id="871742"/>
    <lineage>
        <taxon>Bacteria</taxon>
        <taxon>Pseudomonadati</taxon>
        <taxon>Pseudomonadota</taxon>
        <taxon>Betaproteobacteria</taxon>
        <taxon>Burkholderiales</taxon>
        <taxon>Oxalobacteraceae</taxon>
        <taxon>Telluria group</taxon>
        <taxon>Pseudoduganella</taxon>
    </lineage>
</organism>